<reference evidence="2" key="2">
    <citation type="journal article" date="2021" name="PeerJ">
        <title>Extensive microbial diversity within the chicken gut microbiome revealed by metagenomics and culture.</title>
        <authorList>
            <person name="Gilroy R."/>
            <person name="Ravi A."/>
            <person name="Getino M."/>
            <person name="Pursley I."/>
            <person name="Horton D.L."/>
            <person name="Alikhan N.F."/>
            <person name="Baker D."/>
            <person name="Gharbi K."/>
            <person name="Hall N."/>
            <person name="Watson M."/>
            <person name="Adriaenssens E.M."/>
            <person name="Foster-Nyarko E."/>
            <person name="Jarju S."/>
            <person name="Secka A."/>
            <person name="Antonio M."/>
            <person name="Oren A."/>
            <person name="Chaudhuri R.R."/>
            <person name="La Ragione R."/>
            <person name="Hildebrand F."/>
            <person name="Pallen M.J."/>
        </authorList>
    </citation>
    <scope>NUCLEOTIDE SEQUENCE</scope>
    <source>
        <strain evidence="2">4920</strain>
    </source>
</reference>
<dbReference type="Proteomes" id="UP000886743">
    <property type="component" value="Unassembled WGS sequence"/>
</dbReference>
<dbReference type="PANTHER" id="PTHR42867:SF1">
    <property type="entry name" value="MEMBRANE PROTEIN-RELATED"/>
    <property type="match status" value="1"/>
</dbReference>
<proteinExistence type="predicted"/>
<feature type="transmembrane region" description="Helical" evidence="1">
    <location>
        <begin position="219"/>
        <end position="238"/>
    </location>
</feature>
<dbReference type="AlphaFoldDB" id="A0A9D1T0R7"/>
<protein>
    <submittedName>
        <fullName evidence="2">DUF1385 domain-containing protein</fullName>
    </submittedName>
</protein>
<gene>
    <name evidence="2" type="ORF">IAC74_05270</name>
</gene>
<evidence type="ECO:0000313" key="2">
    <source>
        <dbReference type="EMBL" id="HIV02966.1"/>
    </source>
</evidence>
<reference evidence="2" key="1">
    <citation type="submission" date="2020-10" db="EMBL/GenBank/DDBJ databases">
        <authorList>
            <person name="Gilroy R."/>
        </authorList>
    </citation>
    <scope>NUCLEOTIDE SEQUENCE</scope>
    <source>
        <strain evidence="2">4920</strain>
    </source>
</reference>
<dbReference type="EMBL" id="DVOF01000149">
    <property type="protein sequence ID" value="HIV02966.1"/>
    <property type="molecule type" value="Genomic_DNA"/>
</dbReference>
<feature type="transmembrane region" description="Helical" evidence="1">
    <location>
        <begin position="98"/>
        <end position="122"/>
    </location>
</feature>
<keyword evidence="1" id="KW-1133">Transmembrane helix</keyword>
<sequence>VLEGVMMRGPSKSAIAVRKSDGDIDLEVKNNSSLVAKLKLTKIPIVRGCVAFFDSLIVGVSATMHSAEFIDLEPEEDETPSKFDDFIERHFGDKMLTIVMWVSVCLALVIGIGLFMLLPTVIAGGLKSLFVNETFIRFPQAFVDAVSPVMTNHIMLNLIESVTRIVIFILYMVLVSKLKDMQRVFEYHGAEHKSIACYEAGAELTPENAKTFTRFHPRCGTSFLLIVMVISILFFSFLTWDNVWMRIGLRLLLLPVVAGVSYEIIKFAGRSKSKCVAWLTKPGLWLQRLTTREPDESQLEVAIASLKAVLPTEGEDDRW</sequence>
<keyword evidence="1" id="KW-0812">Transmembrane</keyword>
<dbReference type="InterPro" id="IPR010787">
    <property type="entry name" value="DUF1385"/>
</dbReference>
<feature type="transmembrane region" description="Helical" evidence="1">
    <location>
        <begin position="244"/>
        <end position="265"/>
    </location>
</feature>
<name>A0A9D1T0R7_9FIRM</name>
<evidence type="ECO:0000313" key="3">
    <source>
        <dbReference type="Proteomes" id="UP000886743"/>
    </source>
</evidence>
<keyword evidence="1" id="KW-0472">Membrane</keyword>
<organism evidence="2 3">
    <name type="scientific">Candidatus Aphodoplasma excrementigallinarum</name>
    <dbReference type="NCBI Taxonomy" id="2840673"/>
    <lineage>
        <taxon>Bacteria</taxon>
        <taxon>Bacillati</taxon>
        <taxon>Bacillota</taxon>
        <taxon>Clostridia</taxon>
        <taxon>Eubacteriales</taxon>
        <taxon>Candidatus Aphodoplasma</taxon>
    </lineage>
</organism>
<comment type="caution">
    <text evidence="2">The sequence shown here is derived from an EMBL/GenBank/DDBJ whole genome shotgun (WGS) entry which is preliminary data.</text>
</comment>
<accession>A0A9D1T0R7</accession>
<evidence type="ECO:0000256" key="1">
    <source>
        <dbReference type="SAM" id="Phobius"/>
    </source>
</evidence>
<feature type="transmembrane region" description="Helical" evidence="1">
    <location>
        <begin position="154"/>
        <end position="174"/>
    </location>
</feature>
<dbReference type="PANTHER" id="PTHR42867">
    <property type="entry name" value="MEMBRANE PROTEIN-RELATED"/>
    <property type="match status" value="1"/>
</dbReference>
<dbReference type="Pfam" id="PF07136">
    <property type="entry name" value="DUF1385"/>
    <property type="match status" value="1"/>
</dbReference>
<feature type="non-terminal residue" evidence="2">
    <location>
        <position position="1"/>
    </location>
</feature>